<keyword evidence="3" id="KW-1185">Reference proteome</keyword>
<name>A0A183UYD0_TOXCA</name>
<dbReference type="AlphaFoldDB" id="A0A183UYD0"/>
<organism evidence="3 4">
    <name type="scientific">Toxocara canis</name>
    <name type="common">Canine roundworm</name>
    <dbReference type="NCBI Taxonomy" id="6265"/>
    <lineage>
        <taxon>Eukaryota</taxon>
        <taxon>Metazoa</taxon>
        <taxon>Ecdysozoa</taxon>
        <taxon>Nematoda</taxon>
        <taxon>Chromadorea</taxon>
        <taxon>Rhabditida</taxon>
        <taxon>Spirurina</taxon>
        <taxon>Ascaridomorpha</taxon>
        <taxon>Ascaridoidea</taxon>
        <taxon>Toxocaridae</taxon>
        <taxon>Toxocara</taxon>
    </lineage>
</organism>
<dbReference type="WBParaSite" id="TCNE_0001350001-mRNA-1">
    <property type="protein sequence ID" value="TCNE_0001350001-mRNA-1"/>
    <property type="gene ID" value="TCNE_0001350001"/>
</dbReference>
<evidence type="ECO:0000313" key="2">
    <source>
        <dbReference type="EMBL" id="VDM44821.1"/>
    </source>
</evidence>
<protein>
    <submittedName>
        <fullName evidence="4">Zinc finger protein 410</fullName>
    </submittedName>
</protein>
<reference evidence="4" key="1">
    <citation type="submission" date="2016-06" db="UniProtKB">
        <authorList>
            <consortium name="WormBaseParasite"/>
        </authorList>
    </citation>
    <scope>IDENTIFICATION</scope>
</reference>
<sequence>MDKASDFGSEDCSPAQLHFLGEREVISGSLSCNLEPKPEPGPIFPQQLGSEPSQPLDLSISVQNLGFL</sequence>
<proteinExistence type="predicted"/>
<feature type="region of interest" description="Disordered" evidence="1">
    <location>
        <begin position="30"/>
        <end position="55"/>
    </location>
</feature>
<dbReference type="Proteomes" id="UP000050794">
    <property type="component" value="Unassembled WGS sequence"/>
</dbReference>
<reference evidence="2 3" key="2">
    <citation type="submission" date="2018-11" db="EMBL/GenBank/DDBJ databases">
        <authorList>
            <consortium name="Pathogen Informatics"/>
        </authorList>
    </citation>
    <scope>NUCLEOTIDE SEQUENCE [LARGE SCALE GENOMIC DNA]</scope>
</reference>
<evidence type="ECO:0000313" key="3">
    <source>
        <dbReference type="Proteomes" id="UP000050794"/>
    </source>
</evidence>
<accession>A0A183UYD0</accession>
<dbReference type="EMBL" id="UYWY01021751">
    <property type="protein sequence ID" value="VDM44821.1"/>
    <property type="molecule type" value="Genomic_DNA"/>
</dbReference>
<evidence type="ECO:0000256" key="1">
    <source>
        <dbReference type="SAM" id="MobiDB-lite"/>
    </source>
</evidence>
<gene>
    <name evidence="2" type="ORF">TCNE_LOCUS13500</name>
</gene>
<evidence type="ECO:0000313" key="4">
    <source>
        <dbReference type="WBParaSite" id="TCNE_0001350001-mRNA-1"/>
    </source>
</evidence>